<protein>
    <submittedName>
        <fullName evidence="1">Uncharacterized protein</fullName>
    </submittedName>
</protein>
<sequence>MNRATVKPHGRTRLKSVSPFNGEGICGNEMCKPVRLTKRNRQATVVIAPFIPNVKINFQNGGKEAE</sequence>
<reference evidence="1 2" key="1">
    <citation type="journal article" date="2011" name="J. Bacteriol.">
        <title>Genome sequence of 'Pedosphaera parvula' Ellin514, an aerobic Verrucomicrobial isolate from pasture soil.</title>
        <authorList>
            <person name="Kant R."/>
            <person name="van Passel M.W."/>
            <person name="Sangwan P."/>
            <person name="Palva A."/>
            <person name="Lucas S."/>
            <person name="Copeland A."/>
            <person name="Lapidus A."/>
            <person name="Glavina Del Rio T."/>
            <person name="Dalin E."/>
            <person name="Tice H."/>
            <person name="Bruce D."/>
            <person name="Goodwin L."/>
            <person name="Pitluck S."/>
            <person name="Chertkov O."/>
            <person name="Larimer F.W."/>
            <person name="Land M.L."/>
            <person name="Hauser L."/>
            <person name="Brettin T.S."/>
            <person name="Detter J.C."/>
            <person name="Han S."/>
            <person name="de Vos W.M."/>
            <person name="Janssen P.H."/>
            <person name="Smidt H."/>
        </authorList>
    </citation>
    <scope>NUCLEOTIDE SEQUENCE [LARGE SCALE GENOMIC DNA]</scope>
    <source>
        <strain evidence="1 2">Ellin514</strain>
    </source>
</reference>
<keyword evidence="2" id="KW-1185">Reference proteome</keyword>
<organism evidence="1 2">
    <name type="scientific">Pedosphaera parvula (strain Ellin514)</name>
    <dbReference type="NCBI Taxonomy" id="320771"/>
    <lineage>
        <taxon>Bacteria</taxon>
        <taxon>Pseudomonadati</taxon>
        <taxon>Verrucomicrobiota</taxon>
        <taxon>Pedosphaerae</taxon>
        <taxon>Pedosphaerales</taxon>
        <taxon>Pedosphaeraceae</taxon>
        <taxon>Pedosphaera</taxon>
    </lineage>
</organism>
<dbReference type="STRING" id="320771.Cflav_PD0539"/>
<comment type="caution">
    <text evidence="1">The sequence shown here is derived from an EMBL/GenBank/DDBJ whole genome shotgun (WGS) entry which is preliminary data.</text>
</comment>
<dbReference type="Proteomes" id="UP000003688">
    <property type="component" value="Unassembled WGS sequence"/>
</dbReference>
<evidence type="ECO:0000313" key="1">
    <source>
        <dbReference type="EMBL" id="EEF57530.1"/>
    </source>
</evidence>
<gene>
    <name evidence="1" type="ORF">Cflav_PD0539</name>
</gene>
<proteinExistence type="predicted"/>
<name>B9XRL1_PEDPL</name>
<dbReference type="AlphaFoldDB" id="B9XRL1"/>
<accession>B9XRL1</accession>
<dbReference type="EMBL" id="ABOX02000065">
    <property type="protein sequence ID" value="EEF57530.1"/>
    <property type="molecule type" value="Genomic_DNA"/>
</dbReference>
<evidence type="ECO:0000313" key="2">
    <source>
        <dbReference type="Proteomes" id="UP000003688"/>
    </source>
</evidence>